<dbReference type="Proteomes" id="UP000261560">
    <property type="component" value="Unplaced"/>
</dbReference>
<dbReference type="GO" id="GO:0003723">
    <property type="term" value="F:RNA binding"/>
    <property type="evidence" value="ECO:0007669"/>
    <property type="project" value="TreeGrafter"/>
</dbReference>
<sequence>MSALMSGEVMRLTLRFCRSTLLWQQRGFLATAFCKDASFYKRQTKSSWASLDIGRTVRFYCRDGGQSRELEKIQSFSSEEASSPSSNQRHRGAHFHGLLQRCSSPSDVLDLTCQYAPTIRQVSNCLTHMWSCAKKMSEEQRRYELRLMFQHPAFDRLLQQAMRSAPHMLHIDLAYSLLSMVSLGVPERSRVVQTLLRTCQEKLNDFDEKSLSILASSLEQMNSSPNVEALKEGMRLVVEVQLPHIKNVVALQSMMRLLGKDAPKELKLKLERKALSVADQFSLPNAQHMICTMAAMEFYSKPLLQLCSKKILNNLHGIPFNRFYQVLLSCKKLSYRDTALLTGISDYVASTVEIWSNKQLLLLLTVFEDLTFTPAALMEAYAEKVIAHPDALTLRDLLCVVKVYSYLNFDLQHRRQQFLESVSRALDSYLPRMSEVELLKSAYCLCLMGHFPPALLEQLLQRSAAERPSDSKLLRGLEKMFQMVELCLRLDRPPLPQPLSVPAPLLGDPDPSPEVNPRLSLCLRNVLGGRADAKLQEMVVLENFYTIDAVITTSLLNQAPGGLAGEQSSQAEGTQRVAVIYVPYSSFCFGTSRPRGLLAVKIRHLRILGYTPVLVTEQDLQRDEEAIHLLRSQIFSETEPKDG</sequence>
<dbReference type="CTD" id="22868"/>
<dbReference type="InterPro" id="IPR050870">
    <property type="entry name" value="FAST_kinase"/>
</dbReference>
<dbReference type="InterPro" id="IPR013584">
    <property type="entry name" value="RAP"/>
</dbReference>
<evidence type="ECO:0000313" key="5">
    <source>
        <dbReference type="Proteomes" id="UP000261560"/>
    </source>
</evidence>
<proteinExistence type="predicted"/>
<reference evidence="4" key="1">
    <citation type="submission" date="2025-08" db="UniProtKB">
        <authorList>
            <consortium name="Ensembl"/>
        </authorList>
    </citation>
    <scope>IDENTIFICATION</scope>
</reference>
<organism evidence="4 5">
    <name type="scientific">Oryzias melastigma</name>
    <name type="common">Marine medaka</name>
    <dbReference type="NCBI Taxonomy" id="30732"/>
    <lineage>
        <taxon>Eukaryota</taxon>
        <taxon>Metazoa</taxon>
        <taxon>Chordata</taxon>
        <taxon>Craniata</taxon>
        <taxon>Vertebrata</taxon>
        <taxon>Euteleostomi</taxon>
        <taxon>Actinopterygii</taxon>
        <taxon>Neopterygii</taxon>
        <taxon>Teleostei</taxon>
        <taxon>Neoteleostei</taxon>
        <taxon>Acanthomorphata</taxon>
        <taxon>Ovalentaria</taxon>
        <taxon>Atherinomorphae</taxon>
        <taxon>Beloniformes</taxon>
        <taxon>Adrianichthyidae</taxon>
        <taxon>Oryziinae</taxon>
        <taxon>Oryzias</taxon>
    </lineage>
</organism>
<dbReference type="RefSeq" id="XP_024150073.1">
    <property type="nucleotide sequence ID" value="XM_024294305.2"/>
</dbReference>
<dbReference type="PANTHER" id="PTHR21228:SF1">
    <property type="entry name" value="FAST KINASE DOMAIN-CONTAINING PROTEIN 2, MITOCHONDRIAL"/>
    <property type="match status" value="1"/>
</dbReference>
<keyword evidence="2" id="KW-0496">Mitochondrion</keyword>
<comment type="subcellular location">
    <subcellularLocation>
        <location evidence="1">Mitochondrion</location>
    </subcellularLocation>
</comment>
<dbReference type="AlphaFoldDB" id="A0A3B3D6H0"/>
<dbReference type="STRING" id="30732.ENSOMEP00000025767"/>
<dbReference type="SMART" id="SM00952">
    <property type="entry name" value="RAP"/>
    <property type="match status" value="1"/>
</dbReference>
<evidence type="ECO:0000256" key="2">
    <source>
        <dbReference type="ARBA" id="ARBA00023128"/>
    </source>
</evidence>
<dbReference type="InterPro" id="IPR010622">
    <property type="entry name" value="FAST_Leu-rich"/>
</dbReference>
<dbReference type="PANTHER" id="PTHR21228">
    <property type="entry name" value="FAST LEU-RICH DOMAIN-CONTAINING"/>
    <property type="match status" value="1"/>
</dbReference>
<dbReference type="GO" id="GO:0035770">
    <property type="term" value="C:ribonucleoprotein granule"/>
    <property type="evidence" value="ECO:0007669"/>
    <property type="project" value="TreeGrafter"/>
</dbReference>
<accession>A0A3B3D6H0</accession>
<dbReference type="GO" id="GO:0044528">
    <property type="term" value="P:regulation of mitochondrial mRNA stability"/>
    <property type="evidence" value="ECO:0007669"/>
    <property type="project" value="InterPro"/>
</dbReference>
<dbReference type="KEGG" id="oml:112160007"/>
<dbReference type="OMA" id="FEIRMDS"/>
<dbReference type="Pfam" id="PF06743">
    <property type="entry name" value="FAST_1"/>
    <property type="match status" value="1"/>
</dbReference>
<reference evidence="4" key="2">
    <citation type="submission" date="2025-09" db="UniProtKB">
        <authorList>
            <consortium name="Ensembl"/>
        </authorList>
    </citation>
    <scope>IDENTIFICATION</scope>
</reference>
<dbReference type="OrthoDB" id="9369505at2759"/>
<dbReference type="GeneID" id="112160007"/>
<name>A0A3B3D6H0_ORYME</name>
<evidence type="ECO:0000256" key="1">
    <source>
        <dbReference type="ARBA" id="ARBA00004173"/>
    </source>
</evidence>
<dbReference type="Ensembl" id="ENSOMET00000006289.1">
    <property type="protein sequence ID" value="ENSOMEP00000025767.1"/>
    <property type="gene ID" value="ENSOMEG00000007199.1"/>
</dbReference>
<dbReference type="GO" id="GO:0000963">
    <property type="term" value="P:mitochondrial RNA processing"/>
    <property type="evidence" value="ECO:0007669"/>
    <property type="project" value="TreeGrafter"/>
</dbReference>
<feature type="domain" description="RAP" evidence="3">
    <location>
        <begin position="579"/>
        <end position="633"/>
    </location>
</feature>
<dbReference type="GeneTree" id="ENSGT01030000234607"/>
<evidence type="ECO:0000259" key="3">
    <source>
        <dbReference type="SMART" id="SM00952"/>
    </source>
</evidence>
<dbReference type="GO" id="GO:0005759">
    <property type="term" value="C:mitochondrial matrix"/>
    <property type="evidence" value="ECO:0007669"/>
    <property type="project" value="TreeGrafter"/>
</dbReference>
<evidence type="ECO:0000313" key="4">
    <source>
        <dbReference type="Ensembl" id="ENSOMEP00000025767.1"/>
    </source>
</evidence>
<keyword evidence="5" id="KW-1185">Reference proteome</keyword>
<dbReference type="PaxDb" id="30732-ENSOMEP00000025767"/>
<protein>
    <submittedName>
        <fullName evidence="4">FAST kinase domains 2</fullName>
    </submittedName>
</protein>